<keyword evidence="2" id="KW-0472">Membrane</keyword>
<reference evidence="6 7" key="1">
    <citation type="submission" date="2019-12" db="EMBL/GenBank/DDBJ databases">
        <title>Enteriobacteria Tanzani isolates_8377-8380.</title>
        <authorList>
            <person name="Subbiah M."/>
            <person name="Call D."/>
        </authorList>
    </citation>
    <scope>NUCLEOTIDE SEQUENCE [LARGE SCALE GENOMIC DNA]</scope>
    <source>
        <strain evidence="5 7">8378wH8</strain>
        <strain evidence="4 6">8379wE6</strain>
    </source>
</reference>
<evidence type="ECO:0000259" key="3">
    <source>
        <dbReference type="Pfam" id="PF10145"/>
    </source>
</evidence>
<proteinExistence type="predicted"/>
<dbReference type="Proteomes" id="UP000436482">
    <property type="component" value="Unassembled WGS sequence"/>
</dbReference>
<dbReference type="PANTHER" id="PTHR37813">
    <property type="entry name" value="FELS-2 PROPHAGE PROTEIN"/>
    <property type="match status" value="1"/>
</dbReference>
<protein>
    <submittedName>
        <fullName evidence="4">Phage tail tape measure protein</fullName>
    </submittedName>
</protein>
<dbReference type="Proteomes" id="UP000462410">
    <property type="component" value="Unassembled WGS sequence"/>
</dbReference>
<dbReference type="AlphaFoldDB" id="A0A6N8NLN8"/>
<feature type="domain" description="Phage tail tape measure protein" evidence="3">
    <location>
        <begin position="1"/>
        <end position="127"/>
    </location>
</feature>
<keyword evidence="2" id="KW-0812">Transmembrane</keyword>
<dbReference type="EMBL" id="WTRC01001107">
    <property type="protein sequence ID" value="MWT25075.1"/>
    <property type="molecule type" value="Genomic_DNA"/>
</dbReference>
<evidence type="ECO:0000313" key="6">
    <source>
        <dbReference type="Proteomes" id="UP000436482"/>
    </source>
</evidence>
<evidence type="ECO:0000313" key="7">
    <source>
        <dbReference type="Proteomes" id="UP000462410"/>
    </source>
</evidence>
<feature type="non-terminal residue" evidence="4">
    <location>
        <position position="476"/>
    </location>
</feature>
<feature type="transmembrane region" description="Helical" evidence="2">
    <location>
        <begin position="253"/>
        <end position="275"/>
    </location>
</feature>
<dbReference type="InterPro" id="IPR010090">
    <property type="entry name" value="Phage_tape_meas"/>
</dbReference>
<comment type="caution">
    <text evidence="4">The sequence shown here is derived from an EMBL/GenBank/DDBJ whole genome shotgun (WGS) entry which is preliminary data.</text>
</comment>
<dbReference type="EMBL" id="WTQQ01000765">
    <property type="protein sequence ID" value="MWR91212.1"/>
    <property type="molecule type" value="Genomic_DNA"/>
</dbReference>
<name>A0A6N8NLN8_ECOLX</name>
<keyword evidence="1" id="KW-1188">Viral release from host cell</keyword>
<organism evidence="4 6">
    <name type="scientific">Escherichia coli</name>
    <dbReference type="NCBI Taxonomy" id="562"/>
    <lineage>
        <taxon>Bacteria</taxon>
        <taxon>Pseudomonadati</taxon>
        <taxon>Pseudomonadota</taxon>
        <taxon>Gammaproteobacteria</taxon>
        <taxon>Enterobacterales</taxon>
        <taxon>Enterobacteriaceae</taxon>
        <taxon>Escherichia</taxon>
    </lineage>
</organism>
<feature type="transmembrane region" description="Helical" evidence="2">
    <location>
        <begin position="281"/>
        <end position="299"/>
    </location>
</feature>
<evidence type="ECO:0000256" key="1">
    <source>
        <dbReference type="ARBA" id="ARBA00022612"/>
    </source>
</evidence>
<evidence type="ECO:0000313" key="5">
    <source>
        <dbReference type="EMBL" id="MWT25075.1"/>
    </source>
</evidence>
<evidence type="ECO:0000256" key="2">
    <source>
        <dbReference type="SAM" id="Phobius"/>
    </source>
</evidence>
<accession>A0A6N8NLN8</accession>
<keyword evidence="2" id="KW-1133">Transmembrane helix</keyword>
<dbReference type="Pfam" id="PF10145">
    <property type="entry name" value="PhageMin_Tail"/>
    <property type="match status" value="1"/>
</dbReference>
<sequence length="476" mass="49858">HIGDVLSMTMNKTAADFDGMSDALTYAAPVAKNAGVSIEETAAMVGALHDAKITGSMAGTGSRAVLSRLQAPTGKAWDALKELGVKTSDSKGNTRPIFTILKEMQASFEKNRLGTAQQAEYMKTIFGEEASSAAAVLMTAASTGKLDKLTAAFKASDGKTAELVNIMQDNLGGDFKEFQSAYEAVGTDLFDQQEGALRKLTQTATKYVLKLDGWIQKNKSLASTIGIIAGGALALTGIIGAIGLVAWPVITGINAIIAAAGAMGAVFTTVGSAVMTAIGAISWPVVAVVAAIVAGALLIRKYWEPVSAFFGGVVEGLKVAFAPVGELFTPLKPVFDWLGEKLQAAWQWFKNLIAPVKATQDTLNSCRDTGVMFGQALADALMLPLNAFNKLRSGIDWVLEKLGVINKESDTLDQTAARTQAATYGSGGYIPATSSYAGYQAYQPVTAPAGRSYVDQSKNEYHISLTGGTAPGTQLD</sequence>
<dbReference type="PANTHER" id="PTHR37813:SF1">
    <property type="entry name" value="FELS-2 PROPHAGE PROTEIN"/>
    <property type="match status" value="1"/>
</dbReference>
<feature type="non-terminal residue" evidence="4">
    <location>
        <position position="1"/>
    </location>
</feature>
<gene>
    <name evidence="5" type="ORF">GP965_29915</name>
    <name evidence="4" type="ORF">GP979_23450</name>
</gene>
<dbReference type="NCBIfam" id="TIGR01760">
    <property type="entry name" value="tape_meas_TP901"/>
    <property type="match status" value="1"/>
</dbReference>
<evidence type="ECO:0000313" key="4">
    <source>
        <dbReference type="EMBL" id="MWR91212.1"/>
    </source>
</evidence>
<feature type="transmembrane region" description="Helical" evidence="2">
    <location>
        <begin position="225"/>
        <end position="246"/>
    </location>
</feature>